<proteinExistence type="predicted"/>
<dbReference type="EMBL" id="FOJI01000017">
    <property type="protein sequence ID" value="SEW41276.1"/>
    <property type="molecule type" value="Genomic_DNA"/>
</dbReference>
<evidence type="ECO:0000313" key="1">
    <source>
        <dbReference type="EMBL" id="SEW41276.1"/>
    </source>
</evidence>
<protein>
    <recommendedName>
        <fullName evidence="3">AP2/ERF domain-containing protein</fullName>
    </recommendedName>
</protein>
<dbReference type="InterPro" id="IPR036955">
    <property type="entry name" value="AP2/ERF_dom_sf"/>
</dbReference>
<reference evidence="1 2" key="1">
    <citation type="submission" date="2016-10" db="EMBL/GenBank/DDBJ databases">
        <authorList>
            <person name="de Groot N.N."/>
        </authorList>
    </citation>
    <scope>NUCLEOTIDE SEQUENCE [LARGE SCALE GENOMIC DNA]</scope>
    <source>
        <strain evidence="1 2">DSM 9179</strain>
    </source>
</reference>
<dbReference type="GO" id="GO:0003700">
    <property type="term" value="F:DNA-binding transcription factor activity"/>
    <property type="evidence" value="ECO:0007669"/>
    <property type="project" value="InterPro"/>
</dbReference>
<name>A0A1I0RKC7_9FIRM</name>
<dbReference type="Proteomes" id="UP000199701">
    <property type="component" value="Unassembled WGS sequence"/>
</dbReference>
<dbReference type="Gene3D" id="3.30.730.10">
    <property type="entry name" value="AP2/ERF domain"/>
    <property type="match status" value="1"/>
</dbReference>
<dbReference type="STRING" id="99656.SAMN05421659_11722"/>
<evidence type="ECO:0000313" key="2">
    <source>
        <dbReference type="Proteomes" id="UP000199701"/>
    </source>
</evidence>
<evidence type="ECO:0008006" key="3">
    <source>
        <dbReference type="Google" id="ProtNLM"/>
    </source>
</evidence>
<sequence>MDMPEGVYRTFKKDKTEYFRVSITFKNKHISLGSFYDVSSASLAYKFANEVLHNTNDNNIDTAKYTTSYNSDKCVLSFEKWIVLVNFRDTGIYFKTPIYLCHKYFIYFLEPHSYLIFDVDDLFYYSNHKIMTRNGYLFVNDYGMQTTILSRYGIKNHSVCNRDYTFANGDNKDYRYGNINVINKYFGVQRFTKNGRILYKVKIHINGDYVIGNYLTEKEAAIAYNKTADLLKTKGILINFPSNYIEDISSIEYAAIYNSIKISKRLRNLQLKSPTEN</sequence>
<gene>
    <name evidence="1" type="ORF">SAMN05421659_11722</name>
</gene>
<dbReference type="AlphaFoldDB" id="A0A1I0RKC7"/>
<accession>A0A1I0RKC7</accession>
<dbReference type="RefSeq" id="WP_330386008.1">
    <property type="nucleotide sequence ID" value="NZ_FOJI01000017.1"/>
</dbReference>
<organism evidence="1 2">
    <name type="scientific">[Clostridium] fimetarium</name>
    <dbReference type="NCBI Taxonomy" id="99656"/>
    <lineage>
        <taxon>Bacteria</taxon>
        <taxon>Bacillati</taxon>
        <taxon>Bacillota</taxon>
        <taxon>Clostridia</taxon>
        <taxon>Lachnospirales</taxon>
        <taxon>Lachnospiraceae</taxon>
    </lineage>
</organism>
<keyword evidence="2" id="KW-1185">Reference proteome</keyword>